<dbReference type="Gene3D" id="1.10.3290.10">
    <property type="entry name" value="Fido-like domain"/>
    <property type="match status" value="1"/>
</dbReference>
<keyword evidence="2" id="KW-0547">Nucleotide-binding</keyword>
<reference evidence="4 5" key="1">
    <citation type="submission" date="2018-07" db="EMBL/GenBank/DDBJ databases">
        <title>Desertimonas flava gen. nov. sp. nov.</title>
        <authorList>
            <person name="Liu S."/>
        </authorList>
    </citation>
    <scope>NUCLEOTIDE SEQUENCE [LARGE SCALE GENOMIC DNA]</scope>
    <source>
        <strain evidence="4 5">16Sb5-5</strain>
    </source>
</reference>
<dbReference type="Pfam" id="PF02661">
    <property type="entry name" value="Fic"/>
    <property type="match status" value="1"/>
</dbReference>
<dbReference type="PROSITE" id="PS51459">
    <property type="entry name" value="FIDO"/>
    <property type="match status" value="1"/>
</dbReference>
<sequence length="208" mass="23711">MPLTPGYGETPVPDDELDALLPVARELLDPPITKAAVYDLEQAVQEDVAEATLTAVLSGDVALDDLLSDVFLRDLHSRLYGDIWTWAGTYRRRELNIGIAPEQIAVELRGSIDTIRYRWQHTHDWTPRELGVVCHAEAVRIHPFTDGNGRATRLLADLVFVAAQDVDTPELYEWQLDKRRYIALLRQYDRHRDPRDLSAFIETRPLGE</sequence>
<dbReference type="InterPro" id="IPR040198">
    <property type="entry name" value="Fido_containing"/>
</dbReference>
<dbReference type="InterPro" id="IPR003812">
    <property type="entry name" value="Fido"/>
</dbReference>
<dbReference type="GO" id="GO:0005524">
    <property type="term" value="F:ATP binding"/>
    <property type="evidence" value="ECO:0007669"/>
    <property type="project" value="UniProtKB-KW"/>
</dbReference>
<dbReference type="PANTHER" id="PTHR13504:SF39">
    <property type="entry name" value="CELL FILAMENTATION PROTEIN"/>
    <property type="match status" value="1"/>
</dbReference>
<evidence type="ECO:0000256" key="2">
    <source>
        <dbReference type="PIRSR" id="PIRSR640198-2"/>
    </source>
</evidence>
<proteinExistence type="predicted"/>
<feature type="domain" description="Fido" evidence="3">
    <location>
        <begin position="67"/>
        <end position="203"/>
    </location>
</feature>
<keyword evidence="5" id="KW-1185">Reference proteome</keyword>
<keyword evidence="2" id="KW-0067">ATP-binding</keyword>
<protein>
    <submittedName>
        <fullName evidence="4">Cell filamentation protein Fic</fullName>
    </submittedName>
</protein>
<evidence type="ECO:0000313" key="4">
    <source>
        <dbReference type="EMBL" id="RCK71206.1"/>
    </source>
</evidence>
<name>A0A367YZ87_9ACTN</name>
<dbReference type="Proteomes" id="UP000252770">
    <property type="component" value="Unassembled WGS sequence"/>
</dbReference>
<evidence type="ECO:0000259" key="3">
    <source>
        <dbReference type="PROSITE" id="PS51459"/>
    </source>
</evidence>
<evidence type="ECO:0000313" key="5">
    <source>
        <dbReference type="Proteomes" id="UP000252770"/>
    </source>
</evidence>
<dbReference type="SUPFAM" id="SSF140931">
    <property type="entry name" value="Fic-like"/>
    <property type="match status" value="1"/>
</dbReference>
<dbReference type="EMBL" id="QOUI01000001">
    <property type="protein sequence ID" value="RCK71206.1"/>
    <property type="molecule type" value="Genomic_DNA"/>
</dbReference>
<feature type="active site" evidence="1">
    <location>
        <position position="142"/>
    </location>
</feature>
<dbReference type="PANTHER" id="PTHR13504">
    <property type="entry name" value="FIDO DOMAIN-CONTAINING PROTEIN DDB_G0283145"/>
    <property type="match status" value="1"/>
</dbReference>
<dbReference type="InterPro" id="IPR036597">
    <property type="entry name" value="Fido-like_dom_sf"/>
</dbReference>
<dbReference type="RefSeq" id="WP_114124909.1">
    <property type="nucleotide sequence ID" value="NZ_QOUI01000001.1"/>
</dbReference>
<comment type="caution">
    <text evidence="4">The sequence shown here is derived from an EMBL/GenBank/DDBJ whole genome shotgun (WGS) entry which is preliminary data.</text>
</comment>
<gene>
    <name evidence="4" type="ORF">DT076_01775</name>
</gene>
<dbReference type="AlphaFoldDB" id="A0A367YZ87"/>
<organism evidence="4 5">
    <name type="scientific">Desertihabitans brevis</name>
    <dbReference type="NCBI Taxonomy" id="2268447"/>
    <lineage>
        <taxon>Bacteria</taxon>
        <taxon>Bacillati</taxon>
        <taxon>Actinomycetota</taxon>
        <taxon>Actinomycetes</taxon>
        <taxon>Propionibacteriales</taxon>
        <taxon>Propionibacteriaceae</taxon>
        <taxon>Desertihabitans</taxon>
    </lineage>
</organism>
<feature type="binding site" evidence="2">
    <location>
        <begin position="146"/>
        <end position="153"/>
    </location>
    <ligand>
        <name>ATP</name>
        <dbReference type="ChEBI" id="CHEBI:30616"/>
    </ligand>
</feature>
<evidence type="ECO:0000256" key="1">
    <source>
        <dbReference type="PIRSR" id="PIRSR640198-1"/>
    </source>
</evidence>
<accession>A0A367YZ87</accession>